<dbReference type="PANTHER" id="PTHR44259">
    <property type="entry name" value="OS07G0183000 PROTEIN-RELATED"/>
    <property type="match status" value="1"/>
</dbReference>
<name>A0A9Q0D2F8_9POAL</name>
<evidence type="ECO:0000259" key="1">
    <source>
        <dbReference type="Pfam" id="PF03478"/>
    </source>
</evidence>
<dbReference type="OrthoDB" id="638465at2759"/>
<sequence length="346" mass="40729">MEAKEDHLRDWSSLLPEMLNHIDKNLSELSDFVRFRAVCKAWRFSTPIIDQPPQFPWIFVHGYGEPDPDFWCYPITSNKKYTFNAPKIFCMALQTTSDGYIIAQHSLEINENPLSHHFFLFNPLNNHEIRLPAIDFDEHVFPWKYQTGKYVFCYHHDKLSFWYPGQNSWHESNLASWDIHVYVMMLCYKNMIFFLENETGVIKAIDMFTGTLIYDIPPTKDYSTEDVQYMVEALGDILMVIQRSSDSVLSERFDVYRLDANKSGSPCWIKVTSIGDRALFIDCCSALTFRANDFARIKSNSIYFFWDYNNGKCKVKRMDLETGTVECLQDLFMRLPVWFVPNLHHL</sequence>
<keyword evidence="3" id="KW-1185">Reference proteome</keyword>
<gene>
    <name evidence="2" type="ORF">LUZ63_003826</name>
</gene>
<dbReference type="Proteomes" id="UP001151287">
    <property type="component" value="Unassembled WGS sequence"/>
</dbReference>
<dbReference type="InterPro" id="IPR050942">
    <property type="entry name" value="F-box_BR-signaling"/>
</dbReference>
<reference evidence="2" key="1">
    <citation type="journal article" date="2022" name="Cell">
        <title>Repeat-based holocentromeres influence genome architecture and karyotype evolution.</title>
        <authorList>
            <person name="Hofstatter P.G."/>
            <person name="Thangavel G."/>
            <person name="Lux T."/>
            <person name="Neumann P."/>
            <person name="Vondrak T."/>
            <person name="Novak P."/>
            <person name="Zhang M."/>
            <person name="Costa L."/>
            <person name="Castellani M."/>
            <person name="Scott A."/>
            <person name="Toegelov H."/>
            <person name="Fuchs J."/>
            <person name="Mata-Sucre Y."/>
            <person name="Dias Y."/>
            <person name="Vanzela A.L.L."/>
            <person name="Huettel B."/>
            <person name="Almeida C.C.S."/>
            <person name="Simkova H."/>
            <person name="Souza G."/>
            <person name="Pedrosa-Harand A."/>
            <person name="Macas J."/>
            <person name="Mayer K.F.X."/>
            <person name="Houben A."/>
            <person name="Marques A."/>
        </authorList>
    </citation>
    <scope>NUCLEOTIDE SEQUENCE</scope>
    <source>
        <strain evidence="2">RhyBre1mFocal</strain>
    </source>
</reference>
<evidence type="ECO:0000313" key="3">
    <source>
        <dbReference type="Proteomes" id="UP001151287"/>
    </source>
</evidence>
<accession>A0A9Q0D2F8</accession>
<dbReference type="Pfam" id="PF03478">
    <property type="entry name" value="Beta-prop_KIB1-4"/>
    <property type="match status" value="1"/>
</dbReference>
<protein>
    <recommendedName>
        <fullName evidence="1">KIB1-4 beta-propeller domain-containing protein</fullName>
    </recommendedName>
</protein>
<organism evidence="2 3">
    <name type="scientific">Rhynchospora breviuscula</name>
    <dbReference type="NCBI Taxonomy" id="2022672"/>
    <lineage>
        <taxon>Eukaryota</taxon>
        <taxon>Viridiplantae</taxon>
        <taxon>Streptophyta</taxon>
        <taxon>Embryophyta</taxon>
        <taxon>Tracheophyta</taxon>
        <taxon>Spermatophyta</taxon>
        <taxon>Magnoliopsida</taxon>
        <taxon>Liliopsida</taxon>
        <taxon>Poales</taxon>
        <taxon>Cyperaceae</taxon>
        <taxon>Cyperoideae</taxon>
        <taxon>Rhynchosporeae</taxon>
        <taxon>Rhynchospora</taxon>
    </lineage>
</organism>
<dbReference type="InterPro" id="IPR005174">
    <property type="entry name" value="KIB1-4_b-propeller"/>
</dbReference>
<proteinExistence type="predicted"/>
<feature type="domain" description="KIB1-4 beta-propeller" evidence="1">
    <location>
        <begin position="73"/>
        <end position="309"/>
    </location>
</feature>
<dbReference type="AlphaFoldDB" id="A0A9Q0D2F8"/>
<dbReference type="PANTHER" id="PTHR44259:SF114">
    <property type="entry name" value="OS06G0707300 PROTEIN"/>
    <property type="match status" value="1"/>
</dbReference>
<comment type="caution">
    <text evidence="2">The sequence shown here is derived from an EMBL/GenBank/DDBJ whole genome shotgun (WGS) entry which is preliminary data.</text>
</comment>
<dbReference type="EMBL" id="JAMQYH010000001">
    <property type="protein sequence ID" value="KAJ1704047.1"/>
    <property type="molecule type" value="Genomic_DNA"/>
</dbReference>
<evidence type="ECO:0000313" key="2">
    <source>
        <dbReference type="EMBL" id="KAJ1704047.1"/>
    </source>
</evidence>